<dbReference type="AlphaFoldDB" id="A0A2P5E2F8"/>
<dbReference type="EMBL" id="JXTB01000003">
    <property type="protein sequence ID" value="PON79725.1"/>
    <property type="molecule type" value="Genomic_DNA"/>
</dbReference>
<name>A0A2P5E2F8_PARAD</name>
<protein>
    <submittedName>
        <fullName evidence="1">Uncharacterized protein</fullName>
    </submittedName>
</protein>
<sequence>MQKIGNQIQEIQQGPQIGWMRDQENELKARLEEYGAKSSESHGFGKVIGIQSFSTCLPSFRKAGTESFNSTFTAEPIMFPKDLDNLIQSVIPSEGNEALAEIPSNEDIISVVQSMNP</sequence>
<evidence type="ECO:0000313" key="2">
    <source>
        <dbReference type="Proteomes" id="UP000237105"/>
    </source>
</evidence>
<gene>
    <name evidence="1" type="ORF">PanWU01x14_009570</name>
</gene>
<keyword evidence="2" id="KW-1185">Reference proteome</keyword>
<comment type="caution">
    <text evidence="1">The sequence shown here is derived from an EMBL/GenBank/DDBJ whole genome shotgun (WGS) entry which is preliminary data.</text>
</comment>
<proteinExistence type="predicted"/>
<evidence type="ECO:0000313" key="1">
    <source>
        <dbReference type="EMBL" id="PON79725.1"/>
    </source>
</evidence>
<dbReference type="Proteomes" id="UP000237105">
    <property type="component" value="Unassembled WGS sequence"/>
</dbReference>
<accession>A0A2P5E2F8</accession>
<organism evidence="1 2">
    <name type="scientific">Parasponia andersonii</name>
    <name type="common">Sponia andersonii</name>
    <dbReference type="NCBI Taxonomy" id="3476"/>
    <lineage>
        <taxon>Eukaryota</taxon>
        <taxon>Viridiplantae</taxon>
        <taxon>Streptophyta</taxon>
        <taxon>Embryophyta</taxon>
        <taxon>Tracheophyta</taxon>
        <taxon>Spermatophyta</taxon>
        <taxon>Magnoliopsida</taxon>
        <taxon>eudicotyledons</taxon>
        <taxon>Gunneridae</taxon>
        <taxon>Pentapetalae</taxon>
        <taxon>rosids</taxon>
        <taxon>fabids</taxon>
        <taxon>Rosales</taxon>
        <taxon>Cannabaceae</taxon>
        <taxon>Parasponia</taxon>
    </lineage>
</organism>
<reference evidence="2" key="1">
    <citation type="submission" date="2016-06" db="EMBL/GenBank/DDBJ databases">
        <title>Parallel loss of symbiosis genes in relatives of nitrogen-fixing non-legume Parasponia.</title>
        <authorList>
            <person name="Van Velzen R."/>
            <person name="Holmer R."/>
            <person name="Bu F."/>
            <person name="Rutten L."/>
            <person name="Van Zeijl A."/>
            <person name="Liu W."/>
            <person name="Santuari L."/>
            <person name="Cao Q."/>
            <person name="Sharma T."/>
            <person name="Shen D."/>
            <person name="Roswanjaya Y."/>
            <person name="Wardhani T."/>
            <person name="Kalhor M.S."/>
            <person name="Jansen J."/>
            <person name="Van den Hoogen J."/>
            <person name="Gungor B."/>
            <person name="Hartog M."/>
            <person name="Hontelez J."/>
            <person name="Verver J."/>
            <person name="Yang W.-C."/>
            <person name="Schijlen E."/>
            <person name="Repin R."/>
            <person name="Schilthuizen M."/>
            <person name="Schranz E."/>
            <person name="Heidstra R."/>
            <person name="Miyata K."/>
            <person name="Fedorova E."/>
            <person name="Kohlen W."/>
            <person name="Bisseling T."/>
            <person name="Smit S."/>
            <person name="Geurts R."/>
        </authorList>
    </citation>
    <scope>NUCLEOTIDE SEQUENCE [LARGE SCALE GENOMIC DNA]</scope>
    <source>
        <strain evidence="2">cv. WU1-14</strain>
    </source>
</reference>